<dbReference type="CDD" id="cd09272">
    <property type="entry name" value="RNase_HI_RT_Ty1"/>
    <property type="match status" value="1"/>
</dbReference>
<keyword evidence="2" id="KW-1185">Reference proteome</keyword>
<dbReference type="PANTHER" id="PTHR11439:SF498">
    <property type="entry name" value="DNAK FAMILY PROTEIN"/>
    <property type="match status" value="1"/>
</dbReference>
<dbReference type="EMBL" id="UZAU01000699">
    <property type="status" value="NOT_ANNOTATED_CDS"/>
    <property type="molecule type" value="Genomic_DNA"/>
</dbReference>
<evidence type="ECO:0008006" key="3">
    <source>
        <dbReference type="Google" id="ProtNLM"/>
    </source>
</evidence>
<evidence type="ECO:0000313" key="1">
    <source>
        <dbReference type="EnsemblPlants" id="cds.evm.model.08.1077"/>
    </source>
</evidence>
<name>A0A803Q7J1_CANSA</name>
<sequence>MKAAIQILQYLKGTLGQGLLFSPSIPQHNNKFQLHAFTDAEWGTSPDTRQAEYRSLANITCEILWLFNILKDFGISHSTPATIYCDNQVALHIPENDVFHERTKHIDIDCHIVRDQVTNNRIKLIHVPSRHNVADIMTKALFPTQHKFLLSKMSTINIYCSP</sequence>
<organism evidence="1 2">
    <name type="scientific">Cannabis sativa</name>
    <name type="common">Hemp</name>
    <name type="synonym">Marijuana</name>
    <dbReference type="NCBI Taxonomy" id="3483"/>
    <lineage>
        <taxon>Eukaryota</taxon>
        <taxon>Viridiplantae</taxon>
        <taxon>Streptophyta</taxon>
        <taxon>Embryophyta</taxon>
        <taxon>Tracheophyta</taxon>
        <taxon>Spermatophyta</taxon>
        <taxon>Magnoliopsida</taxon>
        <taxon>eudicotyledons</taxon>
        <taxon>Gunneridae</taxon>
        <taxon>Pentapetalae</taxon>
        <taxon>rosids</taxon>
        <taxon>fabids</taxon>
        <taxon>Rosales</taxon>
        <taxon>Cannabaceae</taxon>
        <taxon>Cannabis</taxon>
    </lineage>
</organism>
<dbReference type="AlphaFoldDB" id="A0A803Q7J1"/>
<dbReference type="Gramene" id="evm.model.08.1077">
    <property type="protein sequence ID" value="cds.evm.model.08.1077"/>
    <property type="gene ID" value="evm.TU.08.1077"/>
</dbReference>
<dbReference type="Proteomes" id="UP000596661">
    <property type="component" value="Chromosome 8"/>
</dbReference>
<accession>A0A803Q7J1</accession>
<evidence type="ECO:0000313" key="2">
    <source>
        <dbReference type="Proteomes" id="UP000596661"/>
    </source>
</evidence>
<protein>
    <recommendedName>
        <fullName evidence="3">Copia protein</fullName>
    </recommendedName>
</protein>
<reference evidence="1" key="2">
    <citation type="submission" date="2021-03" db="UniProtKB">
        <authorList>
            <consortium name="EnsemblPlants"/>
        </authorList>
    </citation>
    <scope>IDENTIFICATION</scope>
</reference>
<reference evidence="1" key="1">
    <citation type="submission" date="2018-11" db="EMBL/GenBank/DDBJ databases">
        <authorList>
            <person name="Grassa J C."/>
        </authorList>
    </citation>
    <scope>NUCLEOTIDE SEQUENCE [LARGE SCALE GENOMIC DNA]</scope>
</reference>
<proteinExistence type="predicted"/>
<dbReference type="PANTHER" id="PTHR11439">
    <property type="entry name" value="GAG-POL-RELATED RETROTRANSPOSON"/>
    <property type="match status" value="1"/>
</dbReference>
<dbReference type="EnsemblPlants" id="evm.model.08.1077">
    <property type="protein sequence ID" value="cds.evm.model.08.1077"/>
    <property type="gene ID" value="evm.TU.08.1077"/>
</dbReference>